<name>A0AAV4J932_9GAST</name>
<keyword evidence="4 6" id="KW-1133">Transmembrane helix</keyword>
<evidence type="ECO:0000256" key="1">
    <source>
        <dbReference type="ARBA" id="ARBA00004141"/>
    </source>
</evidence>
<dbReference type="InterPro" id="IPR042127">
    <property type="entry name" value="TMEM45"/>
</dbReference>
<keyword evidence="3 6" id="KW-0812">Transmembrane</keyword>
<dbReference type="InterPro" id="IPR006904">
    <property type="entry name" value="DUF716"/>
</dbReference>
<dbReference type="PANTHER" id="PTHR16007:SF15">
    <property type="entry name" value="TRANSMEMBRANE PROTEIN 45B"/>
    <property type="match status" value="1"/>
</dbReference>
<gene>
    <name evidence="7" type="ORF">ElyMa_005029100</name>
</gene>
<comment type="subcellular location">
    <subcellularLocation>
        <location evidence="1">Membrane</location>
        <topology evidence="1">Multi-pass membrane protein</topology>
    </subcellularLocation>
</comment>
<organism evidence="7 8">
    <name type="scientific">Elysia marginata</name>
    <dbReference type="NCBI Taxonomy" id="1093978"/>
    <lineage>
        <taxon>Eukaryota</taxon>
        <taxon>Metazoa</taxon>
        <taxon>Spiralia</taxon>
        <taxon>Lophotrochozoa</taxon>
        <taxon>Mollusca</taxon>
        <taxon>Gastropoda</taxon>
        <taxon>Heterobranchia</taxon>
        <taxon>Euthyneura</taxon>
        <taxon>Panpulmonata</taxon>
        <taxon>Sacoglossa</taxon>
        <taxon>Placobranchoidea</taxon>
        <taxon>Plakobranchidae</taxon>
        <taxon>Elysia</taxon>
    </lineage>
</organism>
<dbReference type="PANTHER" id="PTHR16007">
    <property type="entry name" value="EPIDIDYMAL MEMBRANE PROTEIN E9-RELATED"/>
    <property type="match status" value="1"/>
</dbReference>
<keyword evidence="8" id="KW-1185">Reference proteome</keyword>
<comment type="caution">
    <text evidence="7">The sequence shown here is derived from an EMBL/GenBank/DDBJ whole genome shotgun (WGS) entry which is preliminary data.</text>
</comment>
<proteinExistence type="inferred from homology"/>
<evidence type="ECO:0000313" key="7">
    <source>
        <dbReference type="EMBL" id="GFS19323.1"/>
    </source>
</evidence>
<evidence type="ECO:0000313" key="8">
    <source>
        <dbReference type="Proteomes" id="UP000762676"/>
    </source>
</evidence>
<dbReference type="Proteomes" id="UP000762676">
    <property type="component" value="Unassembled WGS sequence"/>
</dbReference>
<reference evidence="7 8" key="1">
    <citation type="journal article" date="2021" name="Elife">
        <title>Chloroplast acquisition without the gene transfer in kleptoplastic sea slugs, Plakobranchus ocellatus.</title>
        <authorList>
            <person name="Maeda T."/>
            <person name="Takahashi S."/>
            <person name="Yoshida T."/>
            <person name="Shimamura S."/>
            <person name="Takaki Y."/>
            <person name="Nagai Y."/>
            <person name="Toyoda A."/>
            <person name="Suzuki Y."/>
            <person name="Arimoto A."/>
            <person name="Ishii H."/>
            <person name="Satoh N."/>
            <person name="Nishiyama T."/>
            <person name="Hasebe M."/>
            <person name="Maruyama T."/>
            <person name="Minagawa J."/>
            <person name="Obokata J."/>
            <person name="Shigenobu S."/>
        </authorList>
    </citation>
    <scope>NUCLEOTIDE SEQUENCE [LARGE SCALE GENOMIC DNA]</scope>
</reference>
<evidence type="ECO:0000256" key="2">
    <source>
        <dbReference type="ARBA" id="ARBA00006948"/>
    </source>
</evidence>
<evidence type="ECO:0000256" key="5">
    <source>
        <dbReference type="ARBA" id="ARBA00023136"/>
    </source>
</evidence>
<evidence type="ECO:0000256" key="4">
    <source>
        <dbReference type="ARBA" id="ARBA00022989"/>
    </source>
</evidence>
<accession>A0AAV4J932</accession>
<sequence>MLTKQHSTIAFALLTAALSEPFLSRDLDYVANACFFLVETFTIYWHLHGSALEYRVHVLFLVTIVMGFVAVVAEAKAKHHMVMPILRGSVFMLKGTWLVQVSTSPS</sequence>
<dbReference type="EMBL" id="BMAT01010065">
    <property type="protein sequence ID" value="GFS19323.1"/>
    <property type="molecule type" value="Genomic_DNA"/>
</dbReference>
<evidence type="ECO:0000256" key="6">
    <source>
        <dbReference type="SAM" id="Phobius"/>
    </source>
</evidence>
<evidence type="ECO:0000256" key="3">
    <source>
        <dbReference type="ARBA" id="ARBA00022692"/>
    </source>
</evidence>
<dbReference type="AlphaFoldDB" id="A0AAV4J932"/>
<comment type="similarity">
    <text evidence="2">Belongs to the TMEM45 family.</text>
</comment>
<protein>
    <submittedName>
        <fullName evidence="7">Transmembrane protein 45B</fullName>
    </submittedName>
</protein>
<feature type="transmembrane region" description="Helical" evidence="6">
    <location>
        <begin position="29"/>
        <end position="47"/>
    </location>
</feature>
<dbReference type="Pfam" id="PF04819">
    <property type="entry name" value="DUF716"/>
    <property type="match status" value="1"/>
</dbReference>
<keyword evidence="5 6" id="KW-0472">Membrane</keyword>
<feature type="transmembrane region" description="Helical" evidence="6">
    <location>
        <begin position="54"/>
        <end position="73"/>
    </location>
</feature>
<dbReference type="GO" id="GO:0016020">
    <property type="term" value="C:membrane"/>
    <property type="evidence" value="ECO:0007669"/>
    <property type="project" value="UniProtKB-SubCell"/>
</dbReference>